<name>A0A8S9FVU2_BRACR</name>
<organism evidence="1 2">
    <name type="scientific">Brassica cretica</name>
    <name type="common">Mustard</name>
    <dbReference type="NCBI Taxonomy" id="69181"/>
    <lineage>
        <taxon>Eukaryota</taxon>
        <taxon>Viridiplantae</taxon>
        <taxon>Streptophyta</taxon>
        <taxon>Embryophyta</taxon>
        <taxon>Tracheophyta</taxon>
        <taxon>Spermatophyta</taxon>
        <taxon>Magnoliopsida</taxon>
        <taxon>eudicotyledons</taxon>
        <taxon>Gunneridae</taxon>
        <taxon>Pentapetalae</taxon>
        <taxon>rosids</taxon>
        <taxon>malvids</taxon>
        <taxon>Brassicales</taxon>
        <taxon>Brassicaceae</taxon>
        <taxon>Brassiceae</taxon>
        <taxon>Brassica</taxon>
    </lineage>
</organism>
<dbReference type="Proteomes" id="UP000712281">
    <property type="component" value="Unassembled WGS sequence"/>
</dbReference>
<dbReference type="EMBL" id="QGKW02002228">
    <property type="protein sequence ID" value="KAF2536597.1"/>
    <property type="molecule type" value="Genomic_DNA"/>
</dbReference>
<evidence type="ECO:0000313" key="2">
    <source>
        <dbReference type="Proteomes" id="UP000712281"/>
    </source>
</evidence>
<proteinExistence type="predicted"/>
<comment type="caution">
    <text evidence="1">The sequence shown here is derived from an EMBL/GenBank/DDBJ whole genome shotgun (WGS) entry which is preliminary data.</text>
</comment>
<accession>A0A8S9FVU2</accession>
<evidence type="ECO:0000313" key="1">
    <source>
        <dbReference type="EMBL" id="KAF2536597.1"/>
    </source>
</evidence>
<sequence length="132" mass="15095">MKGVIMECPTPVLWDLLNLHDKASVLHNWILRMCNILNVLQVTFLCWIPMECNIIAEILQKVLGGITVSNWICCKQGHIMASKSHLTRSFSLKLICEGCWRDHLGYRIARKAHAQLNQPVNEVAAWYRAAVK</sequence>
<gene>
    <name evidence="1" type="ORF">F2Q68_00022415</name>
</gene>
<protein>
    <submittedName>
        <fullName evidence="1">Uncharacterized protein</fullName>
    </submittedName>
</protein>
<reference evidence="1" key="1">
    <citation type="submission" date="2019-12" db="EMBL/GenBank/DDBJ databases">
        <title>Genome sequencing and annotation of Brassica cretica.</title>
        <authorList>
            <person name="Studholme D.J."/>
            <person name="Sarris P.F."/>
        </authorList>
    </citation>
    <scope>NUCLEOTIDE SEQUENCE</scope>
    <source>
        <strain evidence="1">PFS-001/15</strain>
        <tissue evidence="1">Leaf</tissue>
    </source>
</reference>
<dbReference type="AlphaFoldDB" id="A0A8S9FVU2"/>